<comment type="caution">
    <text evidence="2">The sequence shown here is derived from an EMBL/GenBank/DDBJ whole genome shotgun (WGS) entry which is preliminary data.</text>
</comment>
<organism evidence="2 3">
    <name type="scientific">Pristionchus mayeri</name>
    <dbReference type="NCBI Taxonomy" id="1317129"/>
    <lineage>
        <taxon>Eukaryota</taxon>
        <taxon>Metazoa</taxon>
        <taxon>Ecdysozoa</taxon>
        <taxon>Nematoda</taxon>
        <taxon>Chromadorea</taxon>
        <taxon>Rhabditida</taxon>
        <taxon>Rhabditina</taxon>
        <taxon>Diplogasteromorpha</taxon>
        <taxon>Diplogasteroidea</taxon>
        <taxon>Neodiplogasteridae</taxon>
        <taxon>Pristionchus</taxon>
    </lineage>
</organism>
<gene>
    <name evidence="2" type="ORF">PMAYCL1PPCAC_20293</name>
</gene>
<sequence>QLTHPLLRFASLTSITLVTLSACVSQDIEFSINFPTATVLASAVLSICRIIYMLREQVAVQAMRIATSLLMALSGCATVFSYFESYIISPPFVTLTIAASTLFLFLDFLEHQMRVPSSTTWSSLGHVFFKIASAMVIATWGGSALFEEYLDGGCEQYPTELKHTCTRKKEGGLEFGYLVTFTVAHMAYSGLQLARSVENITLTEEKRMGREPKLESLRCWQ</sequence>
<accession>A0AAN5I304</accession>
<feature type="transmembrane region" description="Helical" evidence="1">
    <location>
        <begin position="35"/>
        <end position="54"/>
    </location>
</feature>
<dbReference type="AlphaFoldDB" id="A0AAN5I304"/>
<dbReference type="EMBL" id="BTRK01000004">
    <property type="protein sequence ID" value="GMR50098.1"/>
    <property type="molecule type" value="Genomic_DNA"/>
</dbReference>
<keyword evidence="1" id="KW-0472">Membrane</keyword>
<keyword evidence="1" id="KW-1133">Transmembrane helix</keyword>
<evidence type="ECO:0000256" key="1">
    <source>
        <dbReference type="SAM" id="Phobius"/>
    </source>
</evidence>
<protein>
    <recommendedName>
        <fullName evidence="4">Transmembrane protein</fullName>
    </recommendedName>
</protein>
<dbReference type="Proteomes" id="UP001328107">
    <property type="component" value="Unassembled WGS sequence"/>
</dbReference>
<keyword evidence="3" id="KW-1185">Reference proteome</keyword>
<feature type="transmembrane region" description="Helical" evidence="1">
    <location>
        <begin position="127"/>
        <end position="146"/>
    </location>
</feature>
<proteinExistence type="predicted"/>
<keyword evidence="1" id="KW-0812">Transmembrane</keyword>
<evidence type="ECO:0000313" key="3">
    <source>
        <dbReference type="Proteomes" id="UP001328107"/>
    </source>
</evidence>
<feature type="transmembrane region" description="Helical" evidence="1">
    <location>
        <begin position="89"/>
        <end position="106"/>
    </location>
</feature>
<feature type="transmembrane region" description="Helical" evidence="1">
    <location>
        <begin position="66"/>
        <end position="83"/>
    </location>
</feature>
<feature type="non-terminal residue" evidence="2">
    <location>
        <position position="1"/>
    </location>
</feature>
<name>A0AAN5I304_9BILA</name>
<evidence type="ECO:0008006" key="4">
    <source>
        <dbReference type="Google" id="ProtNLM"/>
    </source>
</evidence>
<reference evidence="3" key="1">
    <citation type="submission" date="2022-10" db="EMBL/GenBank/DDBJ databases">
        <title>Genome assembly of Pristionchus species.</title>
        <authorList>
            <person name="Yoshida K."/>
            <person name="Sommer R.J."/>
        </authorList>
    </citation>
    <scope>NUCLEOTIDE SEQUENCE [LARGE SCALE GENOMIC DNA]</scope>
    <source>
        <strain evidence="3">RS5460</strain>
    </source>
</reference>
<evidence type="ECO:0000313" key="2">
    <source>
        <dbReference type="EMBL" id="GMR50098.1"/>
    </source>
</evidence>